<comment type="caution">
    <text evidence="2">The sequence shown here is derived from an EMBL/GenBank/DDBJ whole genome shotgun (WGS) entry which is preliminary data.</text>
</comment>
<keyword evidence="3" id="KW-1185">Reference proteome</keyword>
<dbReference type="OrthoDB" id="7356138at2"/>
<protein>
    <submittedName>
        <fullName evidence="2">Uncharacterized protein</fullName>
    </submittedName>
</protein>
<organism evidence="2 3">
    <name type="scientific">Magnetospirillum moscoviense</name>
    <dbReference type="NCBI Taxonomy" id="1437059"/>
    <lineage>
        <taxon>Bacteria</taxon>
        <taxon>Pseudomonadati</taxon>
        <taxon>Pseudomonadota</taxon>
        <taxon>Alphaproteobacteria</taxon>
        <taxon>Rhodospirillales</taxon>
        <taxon>Rhodospirillaceae</taxon>
        <taxon>Magnetospirillum</taxon>
    </lineage>
</organism>
<keyword evidence="1" id="KW-0812">Transmembrane</keyword>
<dbReference type="RefSeq" id="WP_082910737.1">
    <property type="nucleotide sequence ID" value="NZ_LWQU01000119.1"/>
</dbReference>
<gene>
    <name evidence="2" type="ORF">A6A05_08680</name>
</gene>
<feature type="transmembrane region" description="Helical" evidence="1">
    <location>
        <begin position="98"/>
        <end position="116"/>
    </location>
</feature>
<accession>A0A178MY03</accession>
<keyword evidence="1" id="KW-1133">Transmembrane helix</keyword>
<reference evidence="2 3" key="1">
    <citation type="submission" date="2016-04" db="EMBL/GenBank/DDBJ databases">
        <title>Draft genome sequence of freshwater magnetotactic bacteria Magnetospirillum marisnigri SP-1 and Magnetospirillum moscoviense BB-1.</title>
        <authorList>
            <person name="Koziaeva V."/>
            <person name="Dziuba M.V."/>
            <person name="Ivanov T.M."/>
            <person name="Kuznetsov B."/>
            <person name="Grouzdev D.S."/>
        </authorList>
    </citation>
    <scope>NUCLEOTIDE SEQUENCE [LARGE SCALE GENOMIC DNA]</scope>
    <source>
        <strain evidence="2 3">BB-1</strain>
    </source>
</reference>
<evidence type="ECO:0000256" key="1">
    <source>
        <dbReference type="SAM" id="Phobius"/>
    </source>
</evidence>
<dbReference type="EMBL" id="LWQU01000119">
    <property type="protein sequence ID" value="OAN54238.1"/>
    <property type="molecule type" value="Genomic_DNA"/>
</dbReference>
<dbReference type="AlphaFoldDB" id="A0A178MY03"/>
<dbReference type="STRING" id="1437059.A6A05_08680"/>
<feature type="transmembrane region" description="Helical" evidence="1">
    <location>
        <begin position="122"/>
        <end position="143"/>
    </location>
</feature>
<proteinExistence type="predicted"/>
<dbReference type="Proteomes" id="UP000078543">
    <property type="component" value="Unassembled WGS sequence"/>
</dbReference>
<evidence type="ECO:0000313" key="3">
    <source>
        <dbReference type="Proteomes" id="UP000078543"/>
    </source>
</evidence>
<keyword evidence="1" id="KW-0472">Membrane</keyword>
<name>A0A178MY03_9PROT</name>
<evidence type="ECO:0000313" key="2">
    <source>
        <dbReference type="EMBL" id="OAN54238.1"/>
    </source>
</evidence>
<sequence>MSGIDVYVLNANTAFSIEVFKIIGPHVPRGKWPINALHVPFTPSADGLYLIGKFKDLPAPYAGYAAQLVAQAGTKLVLKSPAAWRAARMVKAKRWRDACMFAAVPALFAIPLFGALSKAALLPAGALFVANLVALILTQLALTKARTDLVNTRFVADIPVPGLRLGGVINKEEPAPTLNMNDEV</sequence>